<evidence type="ECO:0000313" key="3">
    <source>
        <dbReference type="EMBL" id="CUN43804.1"/>
    </source>
</evidence>
<dbReference type="InterPro" id="IPR017926">
    <property type="entry name" value="GATASE"/>
</dbReference>
<dbReference type="PRINTS" id="PR00099">
    <property type="entry name" value="CPSGATASE"/>
</dbReference>
<dbReference type="PRINTS" id="PR00097">
    <property type="entry name" value="ANTSNTHASEII"/>
</dbReference>
<reference evidence="3 4" key="1">
    <citation type="submission" date="2015-09" db="EMBL/GenBank/DDBJ databases">
        <authorList>
            <consortium name="Pathogen Informatics"/>
        </authorList>
    </citation>
    <scope>NUCLEOTIDE SEQUENCE [LARGE SCALE GENOMIC DNA]</scope>
    <source>
        <strain evidence="3 4">2789STDY5834858</strain>
    </source>
</reference>
<dbReference type="SUPFAM" id="SSF52317">
    <property type="entry name" value="Class I glutamine amidotransferase-like"/>
    <property type="match status" value="1"/>
</dbReference>
<name>A0ABM9ULR4_SARVE</name>
<dbReference type="NCBIfam" id="TIGR00566">
    <property type="entry name" value="trpG_papA"/>
    <property type="match status" value="1"/>
</dbReference>
<dbReference type="EMBL" id="CYZR01000001">
    <property type="protein sequence ID" value="CUN43804.1"/>
    <property type="molecule type" value="Genomic_DNA"/>
</dbReference>
<dbReference type="PANTHER" id="PTHR43418">
    <property type="entry name" value="MULTIFUNCTIONAL TRYPTOPHAN BIOSYNTHESIS PROTEIN-RELATED"/>
    <property type="match status" value="1"/>
</dbReference>
<dbReference type="Pfam" id="PF00117">
    <property type="entry name" value="GATase"/>
    <property type="match status" value="1"/>
</dbReference>
<dbReference type="PRINTS" id="PR00096">
    <property type="entry name" value="GATASE"/>
</dbReference>
<feature type="domain" description="Glutamine amidotransferase" evidence="2">
    <location>
        <begin position="3"/>
        <end position="187"/>
    </location>
</feature>
<evidence type="ECO:0000313" key="4">
    <source>
        <dbReference type="Proteomes" id="UP000095488"/>
    </source>
</evidence>
<organism evidence="3 4">
    <name type="scientific">Sarcina ventriculi</name>
    <name type="common">Clostridium ventriculi</name>
    <dbReference type="NCBI Taxonomy" id="1267"/>
    <lineage>
        <taxon>Bacteria</taxon>
        <taxon>Bacillati</taxon>
        <taxon>Bacillota</taxon>
        <taxon>Clostridia</taxon>
        <taxon>Eubacteriales</taxon>
        <taxon>Clostridiaceae</taxon>
        <taxon>Sarcina</taxon>
    </lineage>
</organism>
<dbReference type="RefSeq" id="WP_055257037.1">
    <property type="nucleotide sequence ID" value="NZ_CABIXL010000001.1"/>
</dbReference>
<sequence length="196" mass="22644">MFLIIDNYDSFVYNLVRYLEELDEDVLIKRNDKITLEEIENLNLDGIIISPGPKAPKDVPFCLEVIDRFKGKIPILGICLGHQCIGHYFKCSIVRAEYPVHGKIYEIVHDNLGIFKNIKNPLNVTRYHSLKIDEKSIPKDIVVTARTKEGVIMGIRHKFYNIEGIQFHPEAHLTECGHAMFENFIKKCKKGDKVEF</sequence>
<evidence type="ECO:0000259" key="2">
    <source>
        <dbReference type="Pfam" id="PF00117"/>
    </source>
</evidence>
<accession>A0ABM9ULR4</accession>
<keyword evidence="4" id="KW-1185">Reference proteome</keyword>
<keyword evidence="1" id="KW-0315">Glutamine amidotransferase</keyword>
<evidence type="ECO:0000256" key="1">
    <source>
        <dbReference type="ARBA" id="ARBA00022962"/>
    </source>
</evidence>
<dbReference type="Proteomes" id="UP000095488">
    <property type="component" value="Unassembled WGS sequence"/>
</dbReference>
<dbReference type="CDD" id="cd01743">
    <property type="entry name" value="GATase1_Anthranilate_Synthase"/>
    <property type="match status" value="1"/>
</dbReference>
<dbReference type="Gene3D" id="3.40.50.880">
    <property type="match status" value="1"/>
</dbReference>
<dbReference type="GO" id="GO:0004049">
    <property type="term" value="F:anthranilate synthase activity"/>
    <property type="evidence" value="ECO:0007669"/>
    <property type="project" value="UniProtKB-EC"/>
</dbReference>
<dbReference type="PANTHER" id="PTHR43418:SF4">
    <property type="entry name" value="MULTIFUNCTIONAL TRYPTOPHAN BIOSYNTHESIS PROTEIN"/>
    <property type="match status" value="1"/>
</dbReference>
<dbReference type="PROSITE" id="PS51273">
    <property type="entry name" value="GATASE_TYPE_1"/>
    <property type="match status" value="1"/>
</dbReference>
<comment type="caution">
    <text evidence="3">The sequence shown here is derived from an EMBL/GenBank/DDBJ whole genome shotgun (WGS) entry which is preliminary data.</text>
</comment>
<dbReference type="InterPro" id="IPR050472">
    <property type="entry name" value="Anth_synth/Amidotransfase"/>
</dbReference>
<proteinExistence type="predicted"/>
<dbReference type="EC" id="4.1.3.27" evidence="3"/>
<keyword evidence="3" id="KW-0456">Lyase</keyword>
<protein>
    <submittedName>
        <fullName evidence="3">Anthranilate synthase component II</fullName>
        <ecNumber evidence="3">4.1.3.27</ecNumber>
    </submittedName>
</protein>
<dbReference type="InterPro" id="IPR006221">
    <property type="entry name" value="TrpG/PapA_dom"/>
</dbReference>
<dbReference type="InterPro" id="IPR029062">
    <property type="entry name" value="Class_I_gatase-like"/>
</dbReference>
<gene>
    <name evidence="3" type="primary">trpG</name>
    <name evidence="3" type="ORF">ERS852473_00129</name>
</gene>